<dbReference type="Pfam" id="PF22694">
    <property type="entry name" value="CtpB_N-like"/>
    <property type="match status" value="1"/>
</dbReference>
<name>A0A381NZT5_9ZZZZ</name>
<accession>A0A381NZT5</accession>
<sequence length="539" mass="60130">MKMPGSFSLAVWAVVLSAVTGGLFGGRVLATQDRNFEKYKVFATALAIIEETYVGDVGSDRLVYGAINGMLQKLDPHSSFMDPRSYSQMRERQEGRYYGLGITIQVRNGDISVVSLFEGSPAYRQGIRRGDVIARIEGEDVKGWTSDQAVRQLRGPKGSTVNISIRREGYNELIPLTVERDEINIPTILGAFMVDGSTGYVRLRDFSETTDRDLSNALLDLSGQGMKQLLLDLRNNPGGPLDQAIKVSNRFLTRGDMIVYTRGRIQNSDQDYHASEDSAFTELPLVILVNRNSASASEIVAGAVQDHDRGLIVGETTFGKALVQSIYRISQGAGLALTTARYYTPSGRLIQRPWDGEFSEYLTYSLREQEVERDHEISDLKYTSGGRQVYGGGGIEPDFFKPGPIEGFVPTEFGRLLYARQIFPRYAQKYSALGDTRITATASGRETVSRGFEVSDAMMRDFKSFLGDERISINEESFLSDRLFIRSMIRYEIDLALFGIVEARQRLLNDDPQAWYGLSLFKEAQELSLLSKKSTLVNP</sequence>
<protein>
    <recommendedName>
        <fullName evidence="5">PDZ domain-containing protein</fullName>
    </recommendedName>
</protein>
<dbReference type="PROSITE" id="PS50106">
    <property type="entry name" value="PDZ"/>
    <property type="match status" value="1"/>
</dbReference>
<dbReference type="Gene3D" id="2.30.42.10">
    <property type="match status" value="1"/>
</dbReference>
<keyword evidence="2" id="KW-0645">Protease</keyword>
<evidence type="ECO:0000256" key="4">
    <source>
        <dbReference type="ARBA" id="ARBA00022825"/>
    </source>
</evidence>
<dbReference type="PANTHER" id="PTHR32060">
    <property type="entry name" value="TAIL-SPECIFIC PROTEASE"/>
    <property type="match status" value="1"/>
</dbReference>
<dbReference type="GO" id="GO:0004175">
    <property type="term" value="F:endopeptidase activity"/>
    <property type="evidence" value="ECO:0007669"/>
    <property type="project" value="TreeGrafter"/>
</dbReference>
<dbReference type="GO" id="GO:0007165">
    <property type="term" value="P:signal transduction"/>
    <property type="evidence" value="ECO:0007669"/>
    <property type="project" value="TreeGrafter"/>
</dbReference>
<proteinExistence type="inferred from homology"/>
<dbReference type="EMBL" id="UINC01000720">
    <property type="protein sequence ID" value="SUZ60110.1"/>
    <property type="molecule type" value="Genomic_DNA"/>
</dbReference>
<dbReference type="NCBIfam" id="TIGR00225">
    <property type="entry name" value="prc"/>
    <property type="match status" value="1"/>
</dbReference>
<dbReference type="InterPro" id="IPR004447">
    <property type="entry name" value="Peptidase_S41A"/>
</dbReference>
<dbReference type="GO" id="GO:0030288">
    <property type="term" value="C:outer membrane-bounded periplasmic space"/>
    <property type="evidence" value="ECO:0007669"/>
    <property type="project" value="TreeGrafter"/>
</dbReference>
<evidence type="ECO:0000256" key="1">
    <source>
        <dbReference type="ARBA" id="ARBA00009179"/>
    </source>
</evidence>
<dbReference type="GO" id="GO:0006508">
    <property type="term" value="P:proteolysis"/>
    <property type="evidence" value="ECO:0007669"/>
    <property type="project" value="UniProtKB-KW"/>
</dbReference>
<dbReference type="SUPFAM" id="SSF52096">
    <property type="entry name" value="ClpP/crotonase"/>
    <property type="match status" value="1"/>
</dbReference>
<dbReference type="SUPFAM" id="SSF50156">
    <property type="entry name" value="PDZ domain-like"/>
    <property type="match status" value="1"/>
</dbReference>
<dbReference type="CDD" id="cd07560">
    <property type="entry name" value="Peptidase_S41_CPP"/>
    <property type="match status" value="1"/>
</dbReference>
<evidence type="ECO:0000313" key="6">
    <source>
        <dbReference type="EMBL" id="SUZ60110.1"/>
    </source>
</evidence>
<dbReference type="SMART" id="SM00228">
    <property type="entry name" value="PDZ"/>
    <property type="match status" value="1"/>
</dbReference>
<dbReference type="InterPro" id="IPR055210">
    <property type="entry name" value="CtpA/B_N"/>
</dbReference>
<keyword evidence="4" id="KW-0720">Serine protease</keyword>
<dbReference type="InterPro" id="IPR005151">
    <property type="entry name" value="Tail-specific_protease"/>
</dbReference>
<evidence type="ECO:0000256" key="3">
    <source>
        <dbReference type="ARBA" id="ARBA00022801"/>
    </source>
</evidence>
<dbReference type="InterPro" id="IPR036034">
    <property type="entry name" value="PDZ_sf"/>
</dbReference>
<dbReference type="CDD" id="cd06782">
    <property type="entry name" value="cpPDZ_CPP-like"/>
    <property type="match status" value="1"/>
</dbReference>
<dbReference type="FunFam" id="2.30.42.10:FF:000063">
    <property type="entry name" value="Peptidase, S41 family"/>
    <property type="match status" value="1"/>
</dbReference>
<dbReference type="GO" id="GO:0008236">
    <property type="term" value="F:serine-type peptidase activity"/>
    <property type="evidence" value="ECO:0007669"/>
    <property type="project" value="UniProtKB-KW"/>
</dbReference>
<dbReference type="SMART" id="SM00245">
    <property type="entry name" value="TSPc"/>
    <property type="match status" value="1"/>
</dbReference>
<dbReference type="PANTHER" id="PTHR32060:SF30">
    <property type="entry name" value="CARBOXY-TERMINAL PROCESSING PROTEASE CTPA"/>
    <property type="match status" value="1"/>
</dbReference>
<dbReference type="InterPro" id="IPR001478">
    <property type="entry name" value="PDZ"/>
</dbReference>
<dbReference type="Gene3D" id="3.90.226.10">
    <property type="entry name" value="2-enoyl-CoA Hydratase, Chain A, domain 1"/>
    <property type="match status" value="1"/>
</dbReference>
<dbReference type="InterPro" id="IPR029045">
    <property type="entry name" value="ClpP/crotonase-like_dom_sf"/>
</dbReference>
<evidence type="ECO:0000256" key="2">
    <source>
        <dbReference type="ARBA" id="ARBA00022670"/>
    </source>
</evidence>
<dbReference type="Gene3D" id="3.30.750.44">
    <property type="match status" value="1"/>
</dbReference>
<feature type="domain" description="PDZ" evidence="5">
    <location>
        <begin position="86"/>
        <end position="154"/>
    </location>
</feature>
<organism evidence="6">
    <name type="scientific">marine metagenome</name>
    <dbReference type="NCBI Taxonomy" id="408172"/>
    <lineage>
        <taxon>unclassified sequences</taxon>
        <taxon>metagenomes</taxon>
        <taxon>ecological metagenomes</taxon>
    </lineage>
</organism>
<dbReference type="Pfam" id="PF03572">
    <property type="entry name" value="Peptidase_S41"/>
    <property type="match status" value="1"/>
</dbReference>
<dbReference type="Pfam" id="PF00595">
    <property type="entry name" value="PDZ"/>
    <property type="match status" value="1"/>
</dbReference>
<gene>
    <name evidence="6" type="ORF">METZ01_LOCUS12964</name>
</gene>
<dbReference type="AlphaFoldDB" id="A0A381NZT5"/>
<evidence type="ECO:0000259" key="5">
    <source>
        <dbReference type="PROSITE" id="PS50106"/>
    </source>
</evidence>
<comment type="similarity">
    <text evidence="1">Belongs to the peptidase S41A family.</text>
</comment>
<keyword evidence="3" id="KW-0378">Hydrolase</keyword>
<reference evidence="6" key="1">
    <citation type="submission" date="2018-05" db="EMBL/GenBank/DDBJ databases">
        <authorList>
            <person name="Lanie J.A."/>
            <person name="Ng W.-L."/>
            <person name="Kazmierczak K.M."/>
            <person name="Andrzejewski T.M."/>
            <person name="Davidsen T.M."/>
            <person name="Wayne K.J."/>
            <person name="Tettelin H."/>
            <person name="Glass J.I."/>
            <person name="Rusch D."/>
            <person name="Podicherti R."/>
            <person name="Tsui H.-C.T."/>
            <person name="Winkler M.E."/>
        </authorList>
    </citation>
    <scope>NUCLEOTIDE SEQUENCE</scope>
</reference>